<evidence type="ECO:0000313" key="7">
    <source>
        <dbReference type="Proteomes" id="UP000824261"/>
    </source>
</evidence>
<dbReference type="PANTHER" id="PTHR47916">
    <property type="entry name" value="FRUCTOSE-BISPHOSPHATE ALDOLASE CLASS 1"/>
    <property type="match status" value="1"/>
</dbReference>
<evidence type="ECO:0000256" key="4">
    <source>
        <dbReference type="ARBA" id="ARBA00049653"/>
    </source>
</evidence>
<dbReference type="InterPro" id="IPR013785">
    <property type="entry name" value="Aldolase_TIM"/>
</dbReference>
<feature type="active site" description="Proton donor" evidence="5">
    <location>
        <position position="178"/>
    </location>
</feature>
<comment type="caution">
    <text evidence="6">The sequence shown here is derived from an EMBL/GenBank/DDBJ whole genome shotgun (WGS) entry which is preliminary data.</text>
</comment>
<evidence type="ECO:0000256" key="1">
    <source>
        <dbReference type="ARBA" id="ARBA00013068"/>
    </source>
</evidence>
<proteinExistence type="inferred from homology"/>
<sequence>MPTITHDQVRVPADVMPEAREAYIENYLKATRGTGRLMLFACDQKIEHLNKDFYGEGIDIADLDPEHLFQIGSQGVCGVLAGQRGLIARYAPDYPEINYLVKMNSKTNLVKTAQEDPYSPQLHELEAVLAMREAGVNIVGLGYTIYLGSEFEATMMAEAGELIAEAHAQGLIVVLWIYPRGQAVKAEKDPDLIAGAAGVALCLGADFVKVNPPKPEGEDTRTPAEALKVASTAAGRTGLVCAGGSTVDAETFLTQLHDQIHIGGACGNATGRNIHQRSLDEAVRLTKAISAITLADATVEEALAVFKGEKDFTI</sequence>
<dbReference type="SUPFAM" id="SSF51569">
    <property type="entry name" value="Aldolase"/>
    <property type="match status" value="1"/>
</dbReference>
<dbReference type="GO" id="GO:0004332">
    <property type="term" value="F:fructose-bisphosphate aldolase activity"/>
    <property type="evidence" value="ECO:0007669"/>
    <property type="project" value="UniProtKB-EC"/>
</dbReference>
<dbReference type="InterPro" id="IPR002915">
    <property type="entry name" value="DeoC/FbaB/LacD_aldolase"/>
</dbReference>
<dbReference type="SMART" id="SM01133">
    <property type="entry name" value="DeoC"/>
    <property type="match status" value="1"/>
</dbReference>
<protein>
    <recommendedName>
        <fullName evidence="1">fructose-bisphosphate aldolase</fullName>
        <ecNumber evidence="1">4.1.2.13</ecNumber>
    </recommendedName>
</protein>
<dbReference type="AlphaFoldDB" id="A0A9D1D301"/>
<dbReference type="Gene3D" id="3.20.20.70">
    <property type="entry name" value="Aldolase class I"/>
    <property type="match status" value="1"/>
</dbReference>
<reference evidence="6" key="2">
    <citation type="journal article" date="2021" name="PeerJ">
        <title>Extensive microbial diversity within the chicken gut microbiome revealed by metagenomics and culture.</title>
        <authorList>
            <person name="Gilroy R."/>
            <person name="Ravi A."/>
            <person name="Getino M."/>
            <person name="Pursley I."/>
            <person name="Horton D.L."/>
            <person name="Alikhan N.F."/>
            <person name="Baker D."/>
            <person name="Gharbi K."/>
            <person name="Hall N."/>
            <person name="Watson M."/>
            <person name="Adriaenssens E.M."/>
            <person name="Foster-Nyarko E."/>
            <person name="Jarju S."/>
            <person name="Secka A."/>
            <person name="Antonio M."/>
            <person name="Oren A."/>
            <person name="Chaudhuri R.R."/>
            <person name="La Ragione R."/>
            <person name="Hildebrand F."/>
            <person name="Pallen M.J."/>
        </authorList>
    </citation>
    <scope>NUCLEOTIDE SEQUENCE</scope>
    <source>
        <strain evidence="6">ChiGjej1B1-2707</strain>
    </source>
</reference>
<evidence type="ECO:0000256" key="3">
    <source>
        <dbReference type="ARBA" id="ARBA00023270"/>
    </source>
</evidence>
<reference evidence="6" key="1">
    <citation type="submission" date="2020-10" db="EMBL/GenBank/DDBJ databases">
        <authorList>
            <person name="Gilroy R."/>
        </authorList>
    </citation>
    <scope>NUCLEOTIDE SEQUENCE</scope>
    <source>
        <strain evidence="6">ChiGjej1B1-2707</strain>
    </source>
</reference>
<dbReference type="PANTHER" id="PTHR47916:SF4">
    <property type="entry name" value="FRUCTOSE-BISPHOSPHATE ALDOLASE CLASS 1"/>
    <property type="match status" value="1"/>
</dbReference>
<gene>
    <name evidence="6" type="ORF">IAA69_04120</name>
</gene>
<keyword evidence="3" id="KW-0704">Schiff base</keyword>
<comment type="similarity">
    <text evidence="4">Belongs to the DeoC/FbaB aldolase family. FbaB subfamily.</text>
</comment>
<dbReference type="Proteomes" id="UP000824261">
    <property type="component" value="Unassembled WGS sequence"/>
</dbReference>
<name>A0A9D1D301_9ACTN</name>
<evidence type="ECO:0000313" key="6">
    <source>
        <dbReference type="EMBL" id="HIR01428.1"/>
    </source>
</evidence>
<dbReference type="NCBIfam" id="NF005321">
    <property type="entry name" value="PRK06852.1"/>
    <property type="match status" value="1"/>
</dbReference>
<accession>A0A9D1D301</accession>
<dbReference type="InterPro" id="IPR041720">
    <property type="entry name" value="FbaB-like"/>
</dbReference>
<keyword evidence="2" id="KW-0456">Lyase</keyword>
<dbReference type="InterPro" id="IPR050456">
    <property type="entry name" value="DeoC/FbaB_aldolase"/>
</dbReference>
<dbReference type="PIRSF" id="PIRSF038992">
    <property type="entry name" value="Aldolase_Ia"/>
    <property type="match status" value="1"/>
</dbReference>
<organism evidence="6 7">
    <name type="scientific">Candidatus Aveggerthella stercoripullorum</name>
    <dbReference type="NCBI Taxonomy" id="2840688"/>
    <lineage>
        <taxon>Bacteria</taxon>
        <taxon>Bacillati</taxon>
        <taxon>Actinomycetota</taxon>
        <taxon>Coriobacteriia</taxon>
        <taxon>Eggerthellales</taxon>
        <taxon>Eggerthellaceae</taxon>
        <taxon>Eggerthellaceae incertae sedis</taxon>
        <taxon>Candidatus Aveggerthella</taxon>
    </lineage>
</organism>
<dbReference type="EMBL" id="DVGB01000051">
    <property type="protein sequence ID" value="HIR01428.1"/>
    <property type="molecule type" value="Genomic_DNA"/>
</dbReference>
<evidence type="ECO:0000256" key="2">
    <source>
        <dbReference type="ARBA" id="ARBA00023239"/>
    </source>
</evidence>
<dbReference type="Pfam" id="PF01791">
    <property type="entry name" value="DeoC"/>
    <property type="match status" value="1"/>
</dbReference>
<feature type="active site" description="Schiff-base intermediate with dihydroxyacetone-P" evidence="5">
    <location>
        <position position="209"/>
    </location>
</feature>
<evidence type="ECO:0000256" key="5">
    <source>
        <dbReference type="PIRSR" id="PIRSR038992-1"/>
    </source>
</evidence>
<dbReference type="EC" id="4.1.2.13" evidence="1"/>